<gene>
    <name evidence="2" type="ORF">ENH_00036280</name>
</gene>
<dbReference type="GO" id="GO:0016779">
    <property type="term" value="F:nucleotidyltransferase activity"/>
    <property type="evidence" value="ECO:0007669"/>
    <property type="project" value="TreeGrafter"/>
</dbReference>
<dbReference type="SUPFAM" id="SSF81631">
    <property type="entry name" value="PAP/OAS1 substrate-binding domain"/>
    <property type="match status" value="1"/>
</dbReference>
<dbReference type="PANTHER" id="PTHR12271:SF40">
    <property type="entry name" value="POLY(A) RNA POLYMERASE GLD2"/>
    <property type="match status" value="1"/>
</dbReference>
<organism evidence="2 3">
    <name type="scientific">Eimeria necatrix</name>
    <dbReference type="NCBI Taxonomy" id="51315"/>
    <lineage>
        <taxon>Eukaryota</taxon>
        <taxon>Sar</taxon>
        <taxon>Alveolata</taxon>
        <taxon>Apicomplexa</taxon>
        <taxon>Conoidasida</taxon>
        <taxon>Coccidia</taxon>
        <taxon>Eucoccidiorida</taxon>
        <taxon>Eimeriorina</taxon>
        <taxon>Eimeriidae</taxon>
        <taxon>Eimeria</taxon>
    </lineage>
</organism>
<evidence type="ECO:0000313" key="2">
    <source>
        <dbReference type="EMBL" id="CDJ67422.1"/>
    </source>
</evidence>
<dbReference type="EMBL" id="HG724439">
    <property type="protein sequence ID" value="CDJ67422.1"/>
    <property type="molecule type" value="Genomic_DNA"/>
</dbReference>
<name>U6MT90_9EIME</name>
<feature type="compositionally biased region" description="Polar residues" evidence="1">
    <location>
        <begin position="1237"/>
        <end position="1252"/>
    </location>
</feature>
<reference evidence="2" key="2">
    <citation type="submission" date="2013-10" db="EMBL/GenBank/DDBJ databases">
        <authorList>
            <person name="Aslett M."/>
        </authorList>
    </citation>
    <scope>NUCLEOTIDE SEQUENCE [LARGE SCALE GENOMIC DNA]</scope>
    <source>
        <strain evidence="2">Houghton</strain>
    </source>
</reference>
<dbReference type="GO" id="GO:0031123">
    <property type="term" value="P:RNA 3'-end processing"/>
    <property type="evidence" value="ECO:0007669"/>
    <property type="project" value="TreeGrafter"/>
</dbReference>
<dbReference type="Gene3D" id="1.10.1410.10">
    <property type="match status" value="1"/>
</dbReference>
<feature type="region of interest" description="Disordered" evidence="1">
    <location>
        <begin position="756"/>
        <end position="784"/>
    </location>
</feature>
<keyword evidence="3" id="KW-1185">Reference proteome</keyword>
<protein>
    <recommendedName>
        <fullName evidence="4">Polynucleotide adenylyltransferase</fullName>
    </recommendedName>
</protein>
<evidence type="ECO:0000313" key="3">
    <source>
        <dbReference type="Proteomes" id="UP000030754"/>
    </source>
</evidence>
<feature type="region of interest" description="Disordered" evidence="1">
    <location>
        <begin position="1213"/>
        <end position="1252"/>
    </location>
</feature>
<sequence length="1421" mass="154481">MSNQPGCPLPDWASLCAAPSATSKLLLLSVAVLQRECLDSLFCNSAARATDFAVSSEGEFTDYEIEHRLWAIRMSVGLPDMPPVSFREIATATTHLRAKLPWLPLVDAEAALVASPASDTGQQGPVWGGEKTGGALQAFARLAHADLPWSFILTSASQRLPHVLLKLLKLMGPHSLQRQLFERTPATAHEGEQQRLAPAGELVLAVLRLCLQQQAASSLCKRNGAEGRVQAGGSPGASKCELRHQLPHNPVHRGSSYSDAFPADTVEAKIYLQRVTAEREALETLPSATSSSPVSCLLFLERLLQRPQLQHLHAFQAPQEAVLREVFYGYLLGCFAPATASPTEASPGGLRLQLSAICRELMGAAGVPSLCLMDISDCSLRGAEERNLSGKRVSISNQKTSNETCPQAQVRKEAVARTHATQGEILSPQHTDGEANEQGVLLLPPDGCDASVRAFCCFLHPKLRPSTPWLSSNSCSEREAGGDSWNSSAKPWWPAYAWGLKKEKPGELTPKSPDNTSTMHSPPQAQKHLCRGSEERSIAEELRALDDELRPSMKTNKRKGHLLRLLAKWLRTPAWIHGLEGENSQRAGTRRETSYKNKHQLSPLLLPYGSSVTAFGDWASDLDLVLLLPFTCCSSEKHDAHSDAASPRGSAAAASAAAAAAAELQSPGERGSLNFSSCYSSPAFPKRFCGDKAEDELEGQKGILKPLFHARQSHSRAECALVLTRLEGLICGEAQLQNLFTSVEVVVPHRAPPVLRGVYRHPRTPRKRRSRSSSHPVTEAGENPLTGILKVQDPACAPTGLARKRNGTGKRGCSLKEIAPKEESWGAEEISASSTSTVLCSEQAEINEVDGLPAELPDPGSPTERHNRLGPLERPTYATQGPPEEAWSPCTSIKFEITVGCPLGPLNTQLLKAYGQCSPLLPPLARLVRHWADCRGLTGTRDGCLSSYAWSLLVVFFCLSTTPPLLPRLQTPTTLPAAATQDQISQVLSRQSSESLQASPICPQSNSEGICCTLGASQPSVMPLELVEGTHNVWFLSPEAPNPMGSRVLDLLRPIYRKASELQLLERLQHYIPGHILVMPENAKALSTNKNDGSDCLHPGKDDISHIGPCRGRKGQSVPAVAHLADGERPLANLADFDYPEGLSQPKFLLSHEQTKNQRNTPLRKEDWTAVASLFHAFFAFYGYNFNSFSLLVSLQGSSQRFKEPVYRHSSKVDSLHTHETQTGCPAVSKCREELSQAGSSDEGSKNSKLQKQTARHTLECQEAIMMGKAAAQNHAAAHKDTWGSVGHKHSTCLFVEGQALSSPTEEVLQALSRQREAPARRQSASFGIEIEDPMEAGRCHWYRRFKGELRRAQLHGPGCKITLSSETFYYEVRRAERLLRDGAADAGELHLAISLSATEGSCCCRAEFASKAAATQLLKG</sequence>
<evidence type="ECO:0000256" key="1">
    <source>
        <dbReference type="SAM" id="MobiDB-lite"/>
    </source>
</evidence>
<feature type="compositionally biased region" description="Polar residues" evidence="1">
    <location>
        <begin position="512"/>
        <end position="524"/>
    </location>
</feature>
<dbReference type="OrthoDB" id="346390at2759"/>
<accession>U6MT90</accession>
<evidence type="ECO:0008006" key="4">
    <source>
        <dbReference type="Google" id="ProtNLM"/>
    </source>
</evidence>
<feature type="region of interest" description="Disordered" evidence="1">
    <location>
        <begin position="851"/>
        <end position="883"/>
    </location>
</feature>
<feature type="compositionally biased region" description="Basic residues" evidence="1">
    <location>
        <begin position="758"/>
        <end position="772"/>
    </location>
</feature>
<dbReference type="Proteomes" id="UP000030754">
    <property type="component" value="Unassembled WGS sequence"/>
</dbReference>
<feature type="region of interest" description="Disordered" evidence="1">
    <location>
        <begin position="503"/>
        <end position="533"/>
    </location>
</feature>
<proteinExistence type="predicted"/>
<dbReference type="VEuPathDB" id="ToxoDB:ENH_00036280"/>
<dbReference type="RefSeq" id="XP_013435889.1">
    <property type="nucleotide sequence ID" value="XM_013580435.1"/>
</dbReference>
<reference evidence="2" key="1">
    <citation type="submission" date="2013-10" db="EMBL/GenBank/DDBJ databases">
        <title>Genomic analysis of the causative agents of coccidiosis in chickens.</title>
        <authorList>
            <person name="Reid A.J."/>
            <person name="Blake D."/>
            <person name="Billington K."/>
            <person name="Browne H."/>
            <person name="Dunn M."/>
            <person name="Hung S."/>
            <person name="Kawahara F."/>
            <person name="Miranda-Saavedra D."/>
            <person name="Mourier T."/>
            <person name="Nagra H."/>
            <person name="Otto T.D."/>
            <person name="Rawlings N."/>
            <person name="Sanchez A."/>
            <person name="Sanders M."/>
            <person name="Subramaniam C."/>
            <person name="Tay Y."/>
            <person name="Dear P."/>
            <person name="Doerig C."/>
            <person name="Gruber A."/>
            <person name="Parkinson J."/>
            <person name="Shirley M."/>
            <person name="Wan K.L."/>
            <person name="Berriman M."/>
            <person name="Tomley F."/>
            <person name="Pain A."/>
        </authorList>
    </citation>
    <scope>NUCLEOTIDE SEQUENCE [LARGE SCALE GENOMIC DNA]</scope>
    <source>
        <strain evidence="2">Houghton</strain>
    </source>
</reference>
<dbReference type="GeneID" id="25473791"/>
<dbReference type="PANTHER" id="PTHR12271">
    <property type="entry name" value="POLY A POLYMERASE CID PAP -RELATED"/>
    <property type="match status" value="1"/>
</dbReference>